<comment type="caution">
    <text evidence="1">The sequence shown here is derived from an EMBL/GenBank/DDBJ whole genome shotgun (WGS) entry which is preliminary data.</text>
</comment>
<dbReference type="InterPro" id="IPR004244">
    <property type="entry name" value="Transposase_22"/>
</dbReference>
<dbReference type="Proteomes" id="UP001460270">
    <property type="component" value="Unassembled WGS sequence"/>
</dbReference>
<gene>
    <name evidence="1" type="ORF">WMY93_009798</name>
</gene>
<evidence type="ECO:0000313" key="2">
    <source>
        <dbReference type="Proteomes" id="UP001460270"/>
    </source>
</evidence>
<dbReference type="EMBL" id="JBBPFD010000006">
    <property type="protein sequence ID" value="KAK7922896.1"/>
    <property type="molecule type" value="Genomic_DNA"/>
</dbReference>
<evidence type="ECO:0000313" key="1">
    <source>
        <dbReference type="EMBL" id="KAK7922896.1"/>
    </source>
</evidence>
<dbReference type="Gene3D" id="3.30.70.1820">
    <property type="entry name" value="L1 transposable element, RRM domain"/>
    <property type="match status" value="1"/>
</dbReference>
<dbReference type="PANTHER" id="PTHR11505">
    <property type="entry name" value="L1 TRANSPOSABLE ELEMENT-RELATED"/>
    <property type="match status" value="1"/>
</dbReference>
<name>A0AAW0PDW9_9GOBI</name>
<organism evidence="1 2">
    <name type="scientific">Mugilogobius chulae</name>
    <name type="common">yellowstripe goby</name>
    <dbReference type="NCBI Taxonomy" id="88201"/>
    <lineage>
        <taxon>Eukaryota</taxon>
        <taxon>Metazoa</taxon>
        <taxon>Chordata</taxon>
        <taxon>Craniata</taxon>
        <taxon>Vertebrata</taxon>
        <taxon>Euteleostomi</taxon>
        <taxon>Actinopterygii</taxon>
        <taxon>Neopterygii</taxon>
        <taxon>Teleostei</taxon>
        <taxon>Neoteleostei</taxon>
        <taxon>Acanthomorphata</taxon>
        <taxon>Gobiaria</taxon>
        <taxon>Gobiiformes</taxon>
        <taxon>Gobioidei</taxon>
        <taxon>Gobiidae</taxon>
        <taxon>Gobionellinae</taxon>
        <taxon>Mugilogobius</taxon>
    </lineage>
</organism>
<keyword evidence="2" id="KW-1185">Reference proteome</keyword>
<sequence length="207" mass="23137">MWDRIQALENHGKRNNVRVIGLKEALGADGTLLSCVQKMLAEGLGINAAAPEFEIERAHRALASLPDPDKPPRPVLVRFLRQSARDKVIAAAKVKGGFEWEKCRVSVFPDMTKELAEKRKAFTPVKRRLQQHNARYTLAFPATLKAVAMPHVIHDLRITKVPPRYSKAALHCLDSIRSFQLLQTPLRSFPTCACMLATSTDSGYKVN</sequence>
<accession>A0AAW0PDW9</accession>
<dbReference type="AlphaFoldDB" id="A0AAW0PDW9"/>
<protein>
    <submittedName>
        <fullName evidence="1">Uncharacterized protein</fullName>
    </submittedName>
</protein>
<reference evidence="2" key="1">
    <citation type="submission" date="2024-04" db="EMBL/GenBank/DDBJ databases">
        <title>Salinicola lusitanus LLJ914,a marine bacterium isolated from the Okinawa Trough.</title>
        <authorList>
            <person name="Li J."/>
        </authorList>
    </citation>
    <scope>NUCLEOTIDE SEQUENCE [LARGE SCALE GENOMIC DNA]</scope>
</reference>
<proteinExistence type="predicted"/>